<dbReference type="SUPFAM" id="SSF52540">
    <property type="entry name" value="P-loop containing nucleoside triphosphate hydrolases"/>
    <property type="match status" value="1"/>
</dbReference>
<protein>
    <submittedName>
        <fullName evidence="4">ATP-binding cassette domain-containing protein</fullName>
    </submittedName>
</protein>
<dbReference type="EMBL" id="JBHSBN010000002">
    <property type="protein sequence ID" value="MFC4105141.1"/>
    <property type="molecule type" value="Genomic_DNA"/>
</dbReference>
<comment type="caution">
    <text evidence="4">The sequence shown here is derived from an EMBL/GenBank/DDBJ whole genome shotgun (WGS) entry which is preliminary data.</text>
</comment>
<gene>
    <name evidence="4" type="ORF">ACFOX0_04195</name>
</gene>
<dbReference type="Proteomes" id="UP001595868">
    <property type="component" value="Unassembled WGS sequence"/>
</dbReference>
<sequence>MRVLRAEGLGARSRRGWLFRHVDLDVDRGSVLAVTGRPGSGRTSLLLALAGRFATSEGTVWRDGVAALGQVPGVHEPEPALTVAEHLEERLLLLGADRPALSRLTPFTRRRERRDLRTRRVADALARYADELDPGLRGRDLTGYQRQLLGLALADLERPALVLVDDVDTGLDAAERTRIWTALHDLAARGPAVIAAGRETDPTGRADAYEMGQS</sequence>
<accession>A0ABV8KGC5</accession>
<evidence type="ECO:0000256" key="1">
    <source>
        <dbReference type="ARBA" id="ARBA00022741"/>
    </source>
</evidence>
<dbReference type="InterPro" id="IPR003593">
    <property type="entry name" value="AAA+_ATPase"/>
</dbReference>
<feature type="domain" description="ABC transporter" evidence="3">
    <location>
        <begin position="4"/>
        <end position="214"/>
    </location>
</feature>
<dbReference type="Gene3D" id="3.40.50.300">
    <property type="entry name" value="P-loop containing nucleotide triphosphate hydrolases"/>
    <property type="match status" value="1"/>
</dbReference>
<evidence type="ECO:0000313" key="4">
    <source>
        <dbReference type="EMBL" id="MFC4105141.1"/>
    </source>
</evidence>
<dbReference type="Pfam" id="PF00005">
    <property type="entry name" value="ABC_tran"/>
    <property type="match status" value="1"/>
</dbReference>
<name>A0ABV8KGC5_9ACTN</name>
<evidence type="ECO:0000259" key="3">
    <source>
        <dbReference type="PROSITE" id="PS50893"/>
    </source>
</evidence>
<dbReference type="InterPro" id="IPR003439">
    <property type="entry name" value="ABC_transporter-like_ATP-bd"/>
</dbReference>
<dbReference type="PANTHER" id="PTHR24220">
    <property type="entry name" value="IMPORT ATP-BINDING PROTEIN"/>
    <property type="match status" value="1"/>
</dbReference>
<dbReference type="GO" id="GO:0005524">
    <property type="term" value="F:ATP binding"/>
    <property type="evidence" value="ECO:0007669"/>
    <property type="project" value="UniProtKB-KW"/>
</dbReference>
<evidence type="ECO:0000313" key="5">
    <source>
        <dbReference type="Proteomes" id="UP001595868"/>
    </source>
</evidence>
<proteinExistence type="predicted"/>
<keyword evidence="5" id="KW-1185">Reference proteome</keyword>
<dbReference type="SMART" id="SM00382">
    <property type="entry name" value="AAA"/>
    <property type="match status" value="1"/>
</dbReference>
<keyword evidence="1" id="KW-0547">Nucleotide-binding</keyword>
<dbReference type="CDD" id="cd00267">
    <property type="entry name" value="ABC_ATPase"/>
    <property type="match status" value="1"/>
</dbReference>
<dbReference type="PROSITE" id="PS50893">
    <property type="entry name" value="ABC_TRANSPORTER_2"/>
    <property type="match status" value="1"/>
</dbReference>
<keyword evidence="2 4" id="KW-0067">ATP-binding</keyword>
<organism evidence="4 5">
    <name type="scientific">Micromonospora zhanjiangensis</name>
    <dbReference type="NCBI Taxonomy" id="1522057"/>
    <lineage>
        <taxon>Bacteria</taxon>
        <taxon>Bacillati</taxon>
        <taxon>Actinomycetota</taxon>
        <taxon>Actinomycetes</taxon>
        <taxon>Micromonosporales</taxon>
        <taxon>Micromonosporaceae</taxon>
        <taxon>Micromonospora</taxon>
    </lineage>
</organism>
<dbReference type="RefSeq" id="WP_377542140.1">
    <property type="nucleotide sequence ID" value="NZ_JBHSBN010000002.1"/>
</dbReference>
<dbReference type="InterPro" id="IPR015854">
    <property type="entry name" value="ABC_transpr_LolD-like"/>
</dbReference>
<evidence type="ECO:0000256" key="2">
    <source>
        <dbReference type="ARBA" id="ARBA00022840"/>
    </source>
</evidence>
<reference evidence="5" key="1">
    <citation type="journal article" date="2019" name="Int. J. Syst. Evol. Microbiol.">
        <title>The Global Catalogue of Microorganisms (GCM) 10K type strain sequencing project: providing services to taxonomists for standard genome sequencing and annotation.</title>
        <authorList>
            <consortium name="The Broad Institute Genomics Platform"/>
            <consortium name="The Broad Institute Genome Sequencing Center for Infectious Disease"/>
            <person name="Wu L."/>
            <person name="Ma J."/>
        </authorList>
    </citation>
    <scope>NUCLEOTIDE SEQUENCE [LARGE SCALE GENOMIC DNA]</scope>
    <source>
        <strain evidence="5">2902at01</strain>
    </source>
</reference>
<dbReference type="InterPro" id="IPR027417">
    <property type="entry name" value="P-loop_NTPase"/>
</dbReference>